<gene>
    <name evidence="1" type="ORF">R4485_32250</name>
</gene>
<dbReference type="EMBL" id="JAWLVV010000048">
    <property type="protein sequence ID" value="MDV7294841.1"/>
    <property type="molecule type" value="Genomic_DNA"/>
</dbReference>
<comment type="caution">
    <text evidence="1">The sequence shown here is derived from an EMBL/GenBank/DDBJ whole genome shotgun (WGS) entry which is preliminary data.</text>
</comment>
<evidence type="ECO:0000313" key="1">
    <source>
        <dbReference type="EMBL" id="MDV7294841.1"/>
    </source>
</evidence>
<dbReference type="Proteomes" id="UP001186041">
    <property type="component" value="Unassembled WGS sequence"/>
</dbReference>
<name>A0AAE4VI41_MYCFO</name>
<sequence>MIGIGTDGVPPVPRTDVVPARADTMRGATADTGLGTAGAVCDAATTSAVDVSLARTALWSLRTGAVPLTRVWCATEAAVGESAGVDLVDAGFGRGRPGEPAFETGPPPAGLCSPICTCRLLPNLILGAADKPGLGDFLPAVPAE</sequence>
<evidence type="ECO:0000313" key="2">
    <source>
        <dbReference type="Proteomes" id="UP001186041"/>
    </source>
</evidence>
<protein>
    <submittedName>
        <fullName evidence="1">Uncharacterized protein</fullName>
    </submittedName>
</protein>
<dbReference type="AlphaFoldDB" id="A0AAE4VI41"/>
<reference evidence="1" key="1">
    <citation type="submission" date="2023-10" db="EMBL/GenBank/DDBJ databases">
        <title>Mycolicibacterium fortuitum clinical isolates causing pulmonary infections in humans.</title>
        <authorList>
            <person name="Mejia-Ponce P.M."/>
            <person name="Zenteno-Cuevas R."/>
            <person name="Licona-Cassani C."/>
        </authorList>
    </citation>
    <scope>NUCLEOTIDE SEQUENCE</scope>
    <source>
        <strain evidence="1">M8</strain>
    </source>
</reference>
<accession>A0AAE4VI41</accession>
<proteinExistence type="predicted"/>
<dbReference type="RefSeq" id="WP_065069182.1">
    <property type="nucleotide sequence ID" value="NZ_JAAZWM010000008.1"/>
</dbReference>
<organism evidence="1 2">
    <name type="scientific">Mycolicibacterium fortuitum</name>
    <name type="common">Mycobacterium fortuitum</name>
    <dbReference type="NCBI Taxonomy" id="1766"/>
    <lineage>
        <taxon>Bacteria</taxon>
        <taxon>Bacillati</taxon>
        <taxon>Actinomycetota</taxon>
        <taxon>Actinomycetes</taxon>
        <taxon>Mycobacteriales</taxon>
        <taxon>Mycobacteriaceae</taxon>
        <taxon>Mycolicibacterium</taxon>
    </lineage>
</organism>